<evidence type="ECO:0000313" key="3">
    <source>
        <dbReference type="Proteomes" id="UP000472268"/>
    </source>
</evidence>
<reference evidence="2" key="2">
    <citation type="submission" date="2025-08" db="UniProtKB">
        <authorList>
            <consortium name="Ensembl"/>
        </authorList>
    </citation>
    <scope>IDENTIFICATION</scope>
</reference>
<dbReference type="Gene3D" id="1.20.5.620">
    <property type="entry name" value="F1F0 ATP synthase subunit B, membrane domain"/>
    <property type="match status" value="1"/>
</dbReference>
<feature type="compositionally biased region" description="Basic and acidic residues" evidence="1">
    <location>
        <begin position="47"/>
        <end position="60"/>
    </location>
</feature>
<sequence length="88" mass="10472">MASQSQGVHQLLQAQKQAAEKVADARKRKALCLSRQRRRRRWGWSCTRERERERERESKRESKHRNSRASSRPGFIIPEKEIKTSDLK</sequence>
<reference evidence="2" key="3">
    <citation type="submission" date="2025-09" db="UniProtKB">
        <authorList>
            <consortium name="Ensembl"/>
        </authorList>
    </citation>
    <scope>IDENTIFICATION</scope>
</reference>
<proteinExistence type="predicted"/>
<dbReference type="Proteomes" id="UP000472268">
    <property type="component" value="Chromosome 7"/>
</dbReference>
<keyword evidence="3" id="KW-1185">Reference proteome</keyword>
<dbReference type="Ensembl" id="ENSSSUT00005011270.1">
    <property type="protein sequence ID" value="ENSSSUP00005009826.1"/>
    <property type="gene ID" value="ENSSSUG00005006336.1"/>
</dbReference>
<feature type="region of interest" description="Disordered" evidence="1">
    <location>
        <begin position="1"/>
        <end position="88"/>
    </location>
</feature>
<name>A0A673TLA7_SURSU</name>
<evidence type="ECO:0000256" key="1">
    <source>
        <dbReference type="SAM" id="MobiDB-lite"/>
    </source>
</evidence>
<protein>
    <submittedName>
        <fullName evidence="2">Uncharacterized protein</fullName>
    </submittedName>
</protein>
<accession>A0A673TLA7</accession>
<evidence type="ECO:0000313" key="2">
    <source>
        <dbReference type="Ensembl" id="ENSSSUP00005009826.1"/>
    </source>
</evidence>
<feature type="compositionally biased region" description="Basic residues" evidence="1">
    <location>
        <begin position="26"/>
        <end position="42"/>
    </location>
</feature>
<dbReference type="AlphaFoldDB" id="A0A673TLA7"/>
<organism evidence="2 3">
    <name type="scientific">Suricata suricatta</name>
    <name type="common">Meerkat</name>
    <dbReference type="NCBI Taxonomy" id="37032"/>
    <lineage>
        <taxon>Eukaryota</taxon>
        <taxon>Metazoa</taxon>
        <taxon>Chordata</taxon>
        <taxon>Craniata</taxon>
        <taxon>Vertebrata</taxon>
        <taxon>Euteleostomi</taxon>
        <taxon>Mammalia</taxon>
        <taxon>Eutheria</taxon>
        <taxon>Laurasiatheria</taxon>
        <taxon>Carnivora</taxon>
        <taxon>Feliformia</taxon>
        <taxon>Herpestidae</taxon>
        <taxon>Suricata</taxon>
    </lineage>
</organism>
<reference evidence="2 3" key="1">
    <citation type="submission" date="2019-05" db="EMBL/GenBank/DDBJ databases">
        <title>A Chromosome-scale Meerkat (S. suricatta) Genome Assembly.</title>
        <authorList>
            <person name="Dudchenko O."/>
            <person name="Lieberman Aiden E."/>
            <person name="Tung J."/>
            <person name="Barreiro L.B."/>
            <person name="Clutton-Brock T.H."/>
        </authorList>
    </citation>
    <scope>NUCLEOTIDE SEQUENCE [LARGE SCALE GENOMIC DNA]</scope>
</reference>
<feature type="compositionally biased region" description="Basic and acidic residues" evidence="1">
    <location>
        <begin position="78"/>
        <end position="88"/>
    </location>
</feature>